<feature type="region of interest" description="Disordered" evidence="5">
    <location>
        <begin position="964"/>
        <end position="985"/>
    </location>
</feature>
<feature type="region of interest" description="Disordered" evidence="5">
    <location>
        <begin position="903"/>
        <end position="924"/>
    </location>
</feature>
<dbReference type="InterPro" id="IPR033906">
    <property type="entry name" value="Lipase_N"/>
</dbReference>
<dbReference type="GO" id="GO:0005615">
    <property type="term" value="C:extracellular space"/>
    <property type="evidence" value="ECO:0007669"/>
    <property type="project" value="TreeGrafter"/>
</dbReference>
<feature type="region of interest" description="Disordered" evidence="5">
    <location>
        <begin position="617"/>
        <end position="681"/>
    </location>
</feature>
<dbReference type="InterPro" id="IPR000734">
    <property type="entry name" value="TAG_lipase"/>
</dbReference>
<dbReference type="GO" id="GO:0016042">
    <property type="term" value="P:lipid catabolic process"/>
    <property type="evidence" value="ECO:0007669"/>
    <property type="project" value="TreeGrafter"/>
</dbReference>
<keyword evidence="3" id="KW-0964">Secreted</keyword>
<evidence type="ECO:0000256" key="4">
    <source>
        <dbReference type="RuleBase" id="RU004262"/>
    </source>
</evidence>
<dbReference type="AlphaFoldDB" id="A0A8D8ZTU5"/>
<evidence type="ECO:0000259" key="7">
    <source>
        <dbReference type="Pfam" id="PF00151"/>
    </source>
</evidence>
<evidence type="ECO:0000256" key="6">
    <source>
        <dbReference type="SAM" id="SignalP"/>
    </source>
</evidence>
<evidence type="ECO:0000256" key="5">
    <source>
        <dbReference type="SAM" id="MobiDB-lite"/>
    </source>
</evidence>
<dbReference type="Gene3D" id="3.40.50.1820">
    <property type="entry name" value="alpha/beta hydrolase"/>
    <property type="match status" value="1"/>
</dbReference>
<dbReference type="Pfam" id="PF00151">
    <property type="entry name" value="Lipase"/>
    <property type="match status" value="1"/>
</dbReference>
<dbReference type="SUPFAM" id="SSF53474">
    <property type="entry name" value="alpha/beta-Hydrolases"/>
    <property type="match status" value="1"/>
</dbReference>
<organism evidence="8">
    <name type="scientific">Cacopsylla melanoneura</name>
    <dbReference type="NCBI Taxonomy" id="428564"/>
    <lineage>
        <taxon>Eukaryota</taxon>
        <taxon>Metazoa</taxon>
        <taxon>Ecdysozoa</taxon>
        <taxon>Arthropoda</taxon>
        <taxon>Hexapoda</taxon>
        <taxon>Insecta</taxon>
        <taxon>Pterygota</taxon>
        <taxon>Neoptera</taxon>
        <taxon>Paraneoptera</taxon>
        <taxon>Hemiptera</taxon>
        <taxon>Sternorrhyncha</taxon>
        <taxon>Psylloidea</taxon>
        <taxon>Psyllidae</taxon>
        <taxon>Psyllinae</taxon>
        <taxon>Cacopsylla</taxon>
    </lineage>
</organism>
<feature type="chain" id="PRO_5034181678" evidence="6">
    <location>
        <begin position="22"/>
        <end position="985"/>
    </location>
</feature>
<feature type="compositionally biased region" description="Low complexity" evidence="5">
    <location>
        <begin position="830"/>
        <end position="839"/>
    </location>
</feature>
<feature type="compositionally biased region" description="Basic and acidic residues" evidence="5">
    <location>
        <begin position="783"/>
        <end position="801"/>
    </location>
</feature>
<comment type="subcellular location">
    <subcellularLocation>
        <location evidence="1">Secreted</location>
    </subcellularLocation>
</comment>
<dbReference type="InterPro" id="IPR029058">
    <property type="entry name" value="AB_hydrolase_fold"/>
</dbReference>
<dbReference type="PANTHER" id="PTHR11610">
    <property type="entry name" value="LIPASE"/>
    <property type="match status" value="1"/>
</dbReference>
<feature type="compositionally biased region" description="Polar residues" evidence="5">
    <location>
        <begin position="820"/>
        <end position="829"/>
    </location>
</feature>
<evidence type="ECO:0000256" key="1">
    <source>
        <dbReference type="ARBA" id="ARBA00004613"/>
    </source>
</evidence>
<accession>A0A8D8ZTU5</accession>
<dbReference type="PANTHER" id="PTHR11610:SF186">
    <property type="entry name" value="FI22312P1"/>
    <property type="match status" value="1"/>
</dbReference>
<proteinExistence type="inferred from homology"/>
<sequence>MAAIHPLVLAVLVYTLSACLGEKLEVGTRWATPAQEALDEINDDKILKAVQDSMAEYYQRQQQQHHRHKRAEAKICYAEVGCFQESGPNYIDMLPSAPEEINTRFLLYNGRRGRRVDTPVMDVAFQNMTAVWEWAGKAFNISAPTKVIVHGFGSSCTNVWVYEMRSALMSVEDCNIICVDWENGALIPNYVRAAANTRLVGKQLAMLMAGLAERVKLPIHNVHMIGFSLGAHVAGFAGAELKNLSRITGLDPAGPLFESQDPRSRLDSTDAQFVDVIHSNGENLILGGLGFWQPMGDVDFYPNGGRMQKGCTNLFVGAVSDILWSATEVYGRSLCNHRRAYKFFTDSVLPRCNFPALACESYEKYLEGNCFNCTDPAKCSNMGYYADKSEGRGTLYLLTRDEEPFCAHQYLVKVQSSPSKLPVVSYGKIQITLIGDLQLNETFTITQKDDEELRVGGMVSRIIVPHPALQVFTSVQIMYTSYTGWISSGLARWSVEKILLTDTSGSSLSICKKDLVLETGVPQLLPLFPGECKVTDSSSTDVINETILMQNLLLASNKSKPPFVTQVVKIGDEIIPKKNQTSAVNIDITFSADPELNGIGVGVTDYFKSPWDPEVDLSNTGNSLDSSDKDNSENSGRGFLSLEKESQSRNVSRSFRESGSKNWNVNHDSKNSSDLPETDSEDKKVIINIETALPTTINDSDESVTYVPDISITMNYSSVEEYWSTSVKPTLDNKSAPYEFVTEKSTVSTTTLKEIDKTNVTTPKPEIKEPVLQPKSARSRSTSRIEKTMMEQNRWKPREDLNPPAMGATESWHHWEVKSSKSPRNIQNISSKSDVQSSSEKPKSLSFTVQFLPQKLLQFLEQAEKYAKLAFSPFMSDDKSNDNRSQRRLKYLPQFLFGKEVTSHKSLNESKKQETDMKGTGDEKSKVVLPYSTNVESSFQPQFIPLNEGKQKDSDLADEPIVRISRPEAHMDSPDVVNSPVINSR</sequence>
<dbReference type="CDD" id="cd00707">
    <property type="entry name" value="Pancreat_lipase_like"/>
    <property type="match status" value="1"/>
</dbReference>
<reference evidence="8" key="1">
    <citation type="submission" date="2021-05" db="EMBL/GenBank/DDBJ databases">
        <authorList>
            <person name="Alioto T."/>
            <person name="Alioto T."/>
            <person name="Gomez Garrido J."/>
        </authorList>
    </citation>
    <scope>NUCLEOTIDE SEQUENCE</scope>
</reference>
<protein>
    <submittedName>
        <fullName evidence="8">Pancreatic triacylglycerol lipase</fullName>
    </submittedName>
</protein>
<dbReference type="GO" id="GO:0016298">
    <property type="term" value="F:lipase activity"/>
    <property type="evidence" value="ECO:0007669"/>
    <property type="project" value="InterPro"/>
</dbReference>
<dbReference type="FunFam" id="3.40.50.1820:FF:000288">
    <property type="entry name" value="Pancreatic triacylglycerol lipase"/>
    <property type="match status" value="1"/>
</dbReference>
<name>A0A8D8ZTU5_9HEMI</name>
<comment type="similarity">
    <text evidence="2 4">Belongs to the AB hydrolase superfamily. Lipase family.</text>
</comment>
<evidence type="ECO:0000256" key="2">
    <source>
        <dbReference type="ARBA" id="ARBA00010701"/>
    </source>
</evidence>
<keyword evidence="6" id="KW-0732">Signal</keyword>
<dbReference type="EMBL" id="HBUF01537496">
    <property type="protein sequence ID" value="CAG6753803.1"/>
    <property type="molecule type" value="Transcribed_RNA"/>
</dbReference>
<feature type="region of interest" description="Disordered" evidence="5">
    <location>
        <begin position="761"/>
        <end position="840"/>
    </location>
</feature>
<evidence type="ECO:0000313" key="8">
    <source>
        <dbReference type="EMBL" id="CAG6753803.1"/>
    </source>
</evidence>
<feature type="signal peptide" evidence="6">
    <location>
        <begin position="1"/>
        <end position="21"/>
    </location>
</feature>
<dbReference type="InterPro" id="IPR013818">
    <property type="entry name" value="Lipase"/>
</dbReference>
<feature type="domain" description="Lipase" evidence="7">
    <location>
        <begin position="75"/>
        <end position="405"/>
    </location>
</feature>
<dbReference type="PRINTS" id="PR00821">
    <property type="entry name" value="TAGLIPASE"/>
</dbReference>
<evidence type="ECO:0000256" key="3">
    <source>
        <dbReference type="ARBA" id="ARBA00022525"/>
    </source>
</evidence>